<dbReference type="PROSITE" id="PS00198">
    <property type="entry name" value="4FE4S_FER_1"/>
    <property type="match status" value="2"/>
</dbReference>
<evidence type="ECO:0000256" key="6">
    <source>
        <dbReference type="ARBA" id="ARBA00023002"/>
    </source>
</evidence>
<dbReference type="InterPro" id="IPR058240">
    <property type="entry name" value="rSAM_sf"/>
</dbReference>
<feature type="domain" description="4Fe-4S ferredoxin-type" evidence="10">
    <location>
        <begin position="48"/>
        <end position="77"/>
    </location>
</feature>
<dbReference type="SFLD" id="SFLDG01118">
    <property type="entry name" value="activating_enzymes__group_2"/>
    <property type="match status" value="1"/>
</dbReference>
<dbReference type="InterPro" id="IPR012839">
    <property type="entry name" value="Organic_radical_activase"/>
</dbReference>
<dbReference type="InterPro" id="IPR034457">
    <property type="entry name" value="Organic_radical-activating"/>
</dbReference>
<keyword evidence="8" id="KW-0411">Iron-sulfur</keyword>
<evidence type="ECO:0000256" key="2">
    <source>
        <dbReference type="ARBA" id="ARBA00009777"/>
    </source>
</evidence>
<dbReference type="PROSITE" id="PS51379">
    <property type="entry name" value="4FE4S_FER_2"/>
    <property type="match status" value="2"/>
</dbReference>
<evidence type="ECO:0000313" key="12">
    <source>
        <dbReference type="EMBL" id="QAT60701.1"/>
    </source>
</evidence>
<dbReference type="InterPro" id="IPR001989">
    <property type="entry name" value="Radical_activat_CS"/>
</dbReference>
<dbReference type="EMBL" id="CP035282">
    <property type="protein sequence ID" value="QAT60701.1"/>
    <property type="molecule type" value="Genomic_DNA"/>
</dbReference>
<comment type="catalytic activity">
    <reaction evidence="9">
        <text>glycyl-[protein] + reduced [flavodoxin] + S-adenosyl-L-methionine = glycin-2-yl radical-[protein] + semiquinone [flavodoxin] + 5'-deoxyadenosine + L-methionine + H(+)</text>
        <dbReference type="Rhea" id="RHEA:61976"/>
        <dbReference type="Rhea" id="RHEA-COMP:10622"/>
        <dbReference type="Rhea" id="RHEA-COMP:14480"/>
        <dbReference type="Rhea" id="RHEA-COMP:15993"/>
        <dbReference type="Rhea" id="RHEA-COMP:15994"/>
        <dbReference type="ChEBI" id="CHEBI:15378"/>
        <dbReference type="ChEBI" id="CHEBI:17319"/>
        <dbReference type="ChEBI" id="CHEBI:29947"/>
        <dbReference type="ChEBI" id="CHEBI:32722"/>
        <dbReference type="ChEBI" id="CHEBI:57618"/>
        <dbReference type="ChEBI" id="CHEBI:57844"/>
        <dbReference type="ChEBI" id="CHEBI:59789"/>
        <dbReference type="ChEBI" id="CHEBI:140311"/>
    </reaction>
</comment>
<proteinExistence type="inferred from homology"/>
<dbReference type="OrthoDB" id="9782387at2"/>
<evidence type="ECO:0000256" key="8">
    <source>
        <dbReference type="ARBA" id="ARBA00023014"/>
    </source>
</evidence>
<reference evidence="13" key="1">
    <citation type="submission" date="2019-01" db="EMBL/GenBank/DDBJ databases">
        <title>Draft genomes of a novel of Sporanaerobacter strains.</title>
        <authorList>
            <person name="Ma S."/>
        </authorList>
    </citation>
    <scope>NUCLEOTIDE SEQUENCE [LARGE SCALE GENOMIC DNA]</scope>
    <source>
        <strain evidence="13">NJN-17</strain>
    </source>
</reference>
<feature type="domain" description="4Fe-4S ferredoxin-type" evidence="10">
    <location>
        <begin position="81"/>
        <end position="106"/>
    </location>
</feature>
<dbReference type="InterPro" id="IPR017900">
    <property type="entry name" value="4Fe4S_Fe_S_CS"/>
</dbReference>
<evidence type="ECO:0000256" key="4">
    <source>
        <dbReference type="ARBA" id="ARBA00022691"/>
    </source>
</evidence>
<keyword evidence="3" id="KW-0004">4Fe-4S</keyword>
<evidence type="ECO:0000256" key="5">
    <source>
        <dbReference type="ARBA" id="ARBA00022723"/>
    </source>
</evidence>
<gene>
    <name evidence="12" type="ORF">EQM13_03470</name>
</gene>
<evidence type="ECO:0000313" key="13">
    <source>
        <dbReference type="Proteomes" id="UP000287969"/>
    </source>
</evidence>
<dbReference type="NCBIfam" id="TIGR02494">
    <property type="entry name" value="PFLE_PFLC"/>
    <property type="match status" value="1"/>
</dbReference>
<evidence type="ECO:0000259" key="10">
    <source>
        <dbReference type="PROSITE" id="PS51379"/>
    </source>
</evidence>
<keyword evidence="4" id="KW-0949">S-adenosyl-L-methionine</keyword>
<dbReference type="PROSITE" id="PS51918">
    <property type="entry name" value="RADICAL_SAM"/>
    <property type="match status" value="1"/>
</dbReference>
<sequence>MNSKKALIFNIQKFSIHDGPGIRTIVFFKGCPLRCLWCSNPESQKNDIEITWDASKCISCKQCIKTCPQGAIYEKNGIKAINKNRCIICKRCTEICPKKAFDTEGEYKTIDEVMSEVLKDIDFYEESGGGVTLSGGEVLYQADFAIELLKELNKYGIHRAAETTGFTSHDIFKKFIENVDLLLFDMKHYDTQKHEQGTGVNNDLIIENMKAAVDRGKDIIARIPVIPNFNNSLRDAEKFSDLLNKIGIKKVNLLPFHQFGQKKYKLLQREYKMENVPQLHPEDLTDYKKVFINNGFDCKI</sequence>
<dbReference type="Gene3D" id="3.30.70.20">
    <property type="match status" value="2"/>
</dbReference>
<dbReference type="AlphaFoldDB" id="A0A410Q9P1"/>
<dbReference type="SUPFAM" id="SSF102114">
    <property type="entry name" value="Radical SAM enzymes"/>
    <property type="match status" value="1"/>
</dbReference>
<keyword evidence="13" id="KW-1185">Reference proteome</keyword>
<dbReference type="InterPro" id="IPR007197">
    <property type="entry name" value="rSAM"/>
</dbReference>
<evidence type="ECO:0000256" key="1">
    <source>
        <dbReference type="ARBA" id="ARBA00001966"/>
    </source>
</evidence>
<evidence type="ECO:0000256" key="3">
    <source>
        <dbReference type="ARBA" id="ARBA00022485"/>
    </source>
</evidence>
<comment type="cofactor">
    <cofactor evidence="1">
        <name>[4Fe-4S] cluster</name>
        <dbReference type="ChEBI" id="CHEBI:49883"/>
    </cofactor>
</comment>
<dbReference type="SFLD" id="SFLDS00029">
    <property type="entry name" value="Radical_SAM"/>
    <property type="match status" value="1"/>
</dbReference>
<protein>
    <submittedName>
        <fullName evidence="12">Glycyl-radical enzyme activating protein</fullName>
    </submittedName>
</protein>
<dbReference type="GO" id="GO:0046872">
    <property type="term" value="F:metal ion binding"/>
    <property type="evidence" value="ECO:0007669"/>
    <property type="project" value="UniProtKB-KW"/>
</dbReference>
<dbReference type="PANTHER" id="PTHR30352">
    <property type="entry name" value="PYRUVATE FORMATE-LYASE-ACTIVATING ENZYME"/>
    <property type="match status" value="1"/>
</dbReference>
<keyword evidence="6" id="KW-0560">Oxidoreductase</keyword>
<keyword evidence="7" id="KW-0408">Iron</keyword>
<dbReference type="Proteomes" id="UP000287969">
    <property type="component" value="Chromosome"/>
</dbReference>
<dbReference type="PANTHER" id="PTHR30352:SF4">
    <property type="entry name" value="PYRUVATE FORMATE-LYASE 2-ACTIVATING ENZYME"/>
    <property type="match status" value="1"/>
</dbReference>
<evidence type="ECO:0000256" key="9">
    <source>
        <dbReference type="ARBA" id="ARBA00047365"/>
    </source>
</evidence>
<organism evidence="12 13">
    <name type="scientific">Acidilutibacter cellobiosedens</name>
    <dbReference type="NCBI Taxonomy" id="2507161"/>
    <lineage>
        <taxon>Bacteria</taxon>
        <taxon>Bacillati</taxon>
        <taxon>Bacillota</taxon>
        <taxon>Tissierellia</taxon>
        <taxon>Tissierellales</taxon>
        <taxon>Acidilutibacteraceae</taxon>
        <taxon>Acidilutibacter</taxon>
    </lineage>
</organism>
<dbReference type="SUPFAM" id="SSF54862">
    <property type="entry name" value="4Fe-4S ferredoxins"/>
    <property type="match status" value="1"/>
</dbReference>
<dbReference type="Gene3D" id="3.80.30.10">
    <property type="entry name" value="pyruvate-formate lyase- activating enzyme"/>
    <property type="match status" value="1"/>
</dbReference>
<evidence type="ECO:0000256" key="7">
    <source>
        <dbReference type="ARBA" id="ARBA00023004"/>
    </source>
</evidence>
<dbReference type="Pfam" id="PF13353">
    <property type="entry name" value="Fer4_12"/>
    <property type="match status" value="1"/>
</dbReference>
<dbReference type="GO" id="GO:0051539">
    <property type="term" value="F:4 iron, 4 sulfur cluster binding"/>
    <property type="evidence" value="ECO:0007669"/>
    <property type="project" value="UniProtKB-KW"/>
</dbReference>
<accession>A0A410Q9P1</accession>
<comment type="similarity">
    <text evidence="2">Belongs to the organic radical-activating enzymes family.</text>
</comment>
<dbReference type="GO" id="GO:0016491">
    <property type="term" value="F:oxidoreductase activity"/>
    <property type="evidence" value="ECO:0007669"/>
    <property type="project" value="UniProtKB-KW"/>
</dbReference>
<dbReference type="KEGG" id="spoa:EQM13_03470"/>
<feature type="domain" description="Radical SAM core" evidence="11">
    <location>
        <begin position="17"/>
        <end position="297"/>
    </location>
</feature>
<dbReference type="InterPro" id="IPR040074">
    <property type="entry name" value="BssD/PflA/YjjW"/>
</dbReference>
<dbReference type="SFLD" id="SFLDG01066">
    <property type="entry name" value="organic_radical-activating_enz"/>
    <property type="match status" value="1"/>
</dbReference>
<dbReference type="PROSITE" id="PS01087">
    <property type="entry name" value="RADICAL_ACTIVATING"/>
    <property type="match status" value="1"/>
</dbReference>
<dbReference type="RefSeq" id="WP_128751961.1">
    <property type="nucleotide sequence ID" value="NZ_CP035282.1"/>
</dbReference>
<name>A0A410Q9P1_9FIRM</name>
<keyword evidence="5" id="KW-0479">Metal-binding</keyword>
<dbReference type="PIRSF" id="PIRSF000371">
    <property type="entry name" value="PFL_act_enz"/>
    <property type="match status" value="1"/>
</dbReference>
<dbReference type="InterPro" id="IPR017896">
    <property type="entry name" value="4Fe4S_Fe-S-bd"/>
</dbReference>
<evidence type="ECO:0000259" key="11">
    <source>
        <dbReference type="PROSITE" id="PS51918"/>
    </source>
</evidence>